<dbReference type="Proteomes" id="UP000278807">
    <property type="component" value="Unassembled WGS sequence"/>
</dbReference>
<protein>
    <submittedName>
        <fullName evidence="3">Ovule protein</fullName>
    </submittedName>
</protein>
<name>A0A0R3TWP7_RODNA</name>
<keyword evidence="2" id="KW-1185">Reference proteome</keyword>
<proteinExistence type="predicted"/>
<gene>
    <name evidence="1" type="ORF">HNAJ_LOCUS12270</name>
</gene>
<evidence type="ECO:0000313" key="1">
    <source>
        <dbReference type="EMBL" id="VDO12629.1"/>
    </source>
</evidence>
<dbReference type="AlphaFoldDB" id="A0A0R3TWP7"/>
<evidence type="ECO:0000313" key="3">
    <source>
        <dbReference type="WBParaSite" id="HNAJ_0001228301-mRNA-1"/>
    </source>
</evidence>
<dbReference type="WBParaSite" id="HNAJ_0001228301-mRNA-1">
    <property type="protein sequence ID" value="HNAJ_0001228301-mRNA-1"/>
    <property type="gene ID" value="HNAJ_0001228301"/>
</dbReference>
<dbReference type="EMBL" id="UZAE01014161">
    <property type="protein sequence ID" value="VDO12629.1"/>
    <property type="molecule type" value="Genomic_DNA"/>
</dbReference>
<evidence type="ECO:0000313" key="2">
    <source>
        <dbReference type="Proteomes" id="UP000278807"/>
    </source>
</evidence>
<sequence>MSLPMVRAQNRLTFRTFGQAHNRKNRGVYERAPYFLSPSALLPTRSKNGSCFYSECLEIFSFFFALSKEKSIAFIPQIEEKECFTLRCYASMCTIHLALS</sequence>
<accession>A0A0R3TWP7</accession>
<reference evidence="1 2" key="2">
    <citation type="submission" date="2018-11" db="EMBL/GenBank/DDBJ databases">
        <authorList>
            <consortium name="Pathogen Informatics"/>
        </authorList>
    </citation>
    <scope>NUCLEOTIDE SEQUENCE [LARGE SCALE GENOMIC DNA]</scope>
</reference>
<reference evidence="3" key="1">
    <citation type="submission" date="2017-02" db="UniProtKB">
        <authorList>
            <consortium name="WormBaseParasite"/>
        </authorList>
    </citation>
    <scope>IDENTIFICATION</scope>
</reference>
<organism evidence="3">
    <name type="scientific">Rodentolepis nana</name>
    <name type="common">Dwarf tapeworm</name>
    <name type="synonym">Hymenolepis nana</name>
    <dbReference type="NCBI Taxonomy" id="102285"/>
    <lineage>
        <taxon>Eukaryota</taxon>
        <taxon>Metazoa</taxon>
        <taxon>Spiralia</taxon>
        <taxon>Lophotrochozoa</taxon>
        <taxon>Platyhelminthes</taxon>
        <taxon>Cestoda</taxon>
        <taxon>Eucestoda</taxon>
        <taxon>Cyclophyllidea</taxon>
        <taxon>Hymenolepididae</taxon>
        <taxon>Rodentolepis</taxon>
    </lineage>
</organism>